<feature type="compositionally biased region" description="Basic and acidic residues" evidence="1">
    <location>
        <begin position="16"/>
        <end position="31"/>
    </location>
</feature>
<accession>A0A401RXE4</accession>
<evidence type="ECO:0000256" key="1">
    <source>
        <dbReference type="SAM" id="MobiDB-lite"/>
    </source>
</evidence>
<dbReference type="AlphaFoldDB" id="A0A401RXE4"/>
<reference evidence="2 3" key="1">
    <citation type="journal article" date="2018" name="Nat. Ecol. Evol.">
        <title>Shark genomes provide insights into elasmobranch evolution and the origin of vertebrates.</title>
        <authorList>
            <person name="Hara Y"/>
            <person name="Yamaguchi K"/>
            <person name="Onimaru K"/>
            <person name="Kadota M"/>
            <person name="Koyanagi M"/>
            <person name="Keeley SD"/>
            <person name="Tatsumi K"/>
            <person name="Tanaka K"/>
            <person name="Motone F"/>
            <person name="Kageyama Y"/>
            <person name="Nozu R"/>
            <person name="Adachi N"/>
            <person name="Nishimura O"/>
            <person name="Nakagawa R"/>
            <person name="Tanegashima C"/>
            <person name="Kiyatake I"/>
            <person name="Matsumoto R"/>
            <person name="Murakumo K"/>
            <person name="Nishida K"/>
            <person name="Terakita A"/>
            <person name="Kuratani S"/>
            <person name="Sato K"/>
            <person name="Hyodo S Kuraku.S."/>
        </authorList>
    </citation>
    <scope>NUCLEOTIDE SEQUENCE [LARGE SCALE GENOMIC DNA]</scope>
</reference>
<gene>
    <name evidence="2" type="ORF">chiPu_0001158</name>
</gene>
<comment type="caution">
    <text evidence="2">The sequence shown here is derived from an EMBL/GenBank/DDBJ whole genome shotgun (WGS) entry which is preliminary data.</text>
</comment>
<feature type="region of interest" description="Disordered" evidence="1">
    <location>
        <begin position="15"/>
        <end position="36"/>
    </location>
</feature>
<name>A0A401RXE4_CHIPU</name>
<keyword evidence="3" id="KW-1185">Reference proteome</keyword>
<evidence type="ECO:0000313" key="2">
    <source>
        <dbReference type="EMBL" id="GCC22768.1"/>
    </source>
</evidence>
<dbReference type="EMBL" id="BEZZ01000017">
    <property type="protein sequence ID" value="GCC22768.1"/>
    <property type="molecule type" value="Genomic_DNA"/>
</dbReference>
<protein>
    <submittedName>
        <fullName evidence="2">Uncharacterized protein</fullName>
    </submittedName>
</protein>
<evidence type="ECO:0000313" key="3">
    <source>
        <dbReference type="Proteomes" id="UP000287033"/>
    </source>
</evidence>
<dbReference type="Proteomes" id="UP000287033">
    <property type="component" value="Unassembled WGS sequence"/>
</dbReference>
<sequence>MKFEGPPILKASLLDEGSRLHGAHDTSDHSGRKPGQLEAAYTSPMLGACWKMEGPERPVPERILNGLKNY</sequence>
<proteinExistence type="predicted"/>
<organism evidence="2 3">
    <name type="scientific">Chiloscyllium punctatum</name>
    <name type="common">Brownbanded bambooshark</name>
    <name type="synonym">Hemiscyllium punctatum</name>
    <dbReference type="NCBI Taxonomy" id="137246"/>
    <lineage>
        <taxon>Eukaryota</taxon>
        <taxon>Metazoa</taxon>
        <taxon>Chordata</taxon>
        <taxon>Craniata</taxon>
        <taxon>Vertebrata</taxon>
        <taxon>Chondrichthyes</taxon>
        <taxon>Elasmobranchii</taxon>
        <taxon>Galeomorphii</taxon>
        <taxon>Galeoidea</taxon>
        <taxon>Orectolobiformes</taxon>
        <taxon>Hemiscylliidae</taxon>
        <taxon>Chiloscyllium</taxon>
    </lineage>
</organism>